<comment type="caution">
    <text evidence="2">The sequence shown here is derived from an EMBL/GenBank/DDBJ whole genome shotgun (WGS) entry which is preliminary data.</text>
</comment>
<dbReference type="Proteomes" id="UP001316803">
    <property type="component" value="Unassembled WGS sequence"/>
</dbReference>
<dbReference type="AlphaFoldDB" id="A0AAN8I4K9"/>
<protein>
    <submittedName>
        <fullName evidence="2">Uncharacterized protein</fullName>
    </submittedName>
</protein>
<accession>A0AAN8I4K9</accession>
<organism evidence="2 3">
    <name type="scientific">Knufia fluminis</name>
    <dbReference type="NCBI Taxonomy" id="191047"/>
    <lineage>
        <taxon>Eukaryota</taxon>
        <taxon>Fungi</taxon>
        <taxon>Dikarya</taxon>
        <taxon>Ascomycota</taxon>
        <taxon>Pezizomycotina</taxon>
        <taxon>Eurotiomycetes</taxon>
        <taxon>Chaetothyriomycetidae</taxon>
        <taxon>Chaetothyriales</taxon>
        <taxon>Trichomeriaceae</taxon>
        <taxon>Knufia</taxon>
    </lineage>
</organism>
<gene>
    <name evidence="2" type="ORF">OHC33_007152</name>
</gene>
<sequence>MRASIIFSTIFTTAALAAPILDGTLDAATGKVTSLADNLEATITDAASDIVKRDLTDMLENSGDLSDLTDLITRQDEDIVDDVPAGDLSRRLLGLDDLLNKVFGLLGQVTGIAGGLESTLNDLIEHADGADVEGILMDVEGQADELLAKVQDVSDDAGLGLDLAAINPALGVISNEVTVVLQLVQSLVDVGVVHNLTGEISGVLEDVLRLVDNLLSVETLVGSD</sequence>
<keyword evidence="3" id="KW-1185">Reference proteome</keyword>
<proteinExistence type="predicted"/>
<evidence type="ECO:0000313" key="3">
    <source>
        <dbReference type="Proteomes" id="UP001316803"/>
    </source>
</evidence>
<name>A0AAN8I4K9_9EURO</name>
<evidence type="ECO:0000256" key="1">
    <source>
        <dbReference type="SAM" id="SignalP"/>
    </source>
</evidence>
<feature type="chain" id="PRO_5042936170" evidence="1">
    <location>
        <begin position="18"/>
        <end position="224"/>
    </location>
</feature>
<evidence type="ECO:0000313" key="2">
    <source>
        <dbReference type="EMBL" id="KAK5951859.1"/>
    </source>
</evidence>
<dbReference type="EMBL" id="JAKLMC020000018">
    <property type="protein sequence ID" value="KAK5951859.1"/>
    <property type="molecule type" value="Genomic_DNA"/>
</dbReference>
<reference evidence="2 3" key="1">
    <citation type="submission" date="2022-12" db="EMBL/GenBank/DDBJ databases">
        <title>Genomic features and morphological characterization of a novel Knufia sp. strain isolated from spacecraft assembly facility.</title>
        <authorList>
            <person name="Teixeira M."/>
            <person name="Chander A.M."/>
            <person name="Stajich J.E."/>
            <person name="Venkateswaran K."/>
        </authorList>
    </citation>
    <scope>NUCLEOTIDE SEQUENCE [LARGE SCALE GENOMIC DNA]</scope>
    <source>
        <strain evidence="2 3">FJI-L2-BK-P2</strain>
    </source>
</reference>
<feature type="signal peptide" evidence="1">
    <location>
        <begin position="1"/>
        <end position="17"/>
    </location>
</feature>
<keyword evidence="1" id="KW-0732">Signal</keyword>